<dbReference type="SUPFAM" id="SSF47384">
    <property type="entry name" value="Homodimeric domain of signal transducing histidine kinase"/>
    <property type="match status" value="1"/>
</dbReference>
<protein>
    <recommendedName>
        <fullName evidence="2">histidine kinase</fullName>
        <ecNumber evidence="2">2.7.13.3</ecNumber>
    </recommendedName>
</protein>
<reference evidence="11 12" key="1">
    <citation type="submission" date="2021-05" db="EMBL/GenBank/DDBJ databases">
        <title>The draft genome of Geobacter chapellei DSM 13688.</title>
        <authorList>
            <person name="Xu Z."/>
            <person name="Masuda Y."/>
            <person name="Itoh H."/>
            <person name="Senoo K."/>
        </authorList>
    </citation>
    <scope>NUCLEOTIDE SEQUENCE [LARGE SCALE GENOMIC DNA]</scope>
    <source>
        <strain evidence="11 12">DSM 13688</strain>
    </source>
</reference>
<dbReference type="EC" id="2.7.13.3" evidence="2"/>
<dbReference type="SMART" id="SM00388">
    <property type="entry name" value="HisKA"/>
    <property type="match status" value="1"/>
</dbReference>
<keyword evidence="3" id="KW-0597">Phosphoprotein</keyword>
<evidence type="ECO:0000259" key="8">
    <source>
        <dbReference type="PROSITE" id="PS50109"/>
    </source>
</evidence>
<dbReference type="SUPFAM" id="SSF55874">
    <property type="entry name" value="ATPase domain of HSP90 chaperone/DNA topoisomerase II/histidine kinase"/>
    <property type="match status" value="1"/>
</dbReference>
<proteinExistence type="predicted"/>
<feature type="domain" description="PAS" evidence="9">
    <location>
        <begin position="255"/>
        <end position="317"/>
    </location>
</feature>
<dbReference type="InterPro" id="IPR004358">
    <property type="entry name" value="Sig_transdc_His_kin-like_C"/>
</dbReference>
<evidence type="ECO:0000313" key="12">
    <source>
        <dbReference type="Proteomes" id="UP000784128"/>
    </source>
</evidence>
<keyword evidence="4" id="KW-0808">Transferase</keyword>
<evidence type="ECO:0000256" key="5">
    <source>
        <dbReference type="ARBA" id="ARBA00022777"/>
    </source>
</evidence>
<dbReference type="InterPro" id="IPR003661">
    <property type="entry name" value="HisK_dim/P_dom"/>
</dbReference>
<dbReference type="Gene3D" id="3.30.565.10">
    <property type="entry name" value="Histidine kinase-like ATPase, C-terminal domain"/>
    <property type="match status" value="1"/>
</dbReference>
<evidence type="ECO:0000259" key="10">
    <source>
        <dbReference type="PROSITE" id="PS50113"/>
    </source>
</evidence>
<feature type="domain" description="Histidine kinase" evidence="8">
    <location>
        <begin position="430"/>
        <end position="645"/>
    </location>
</feature>
<keyword evidence="7" id="KW-0812">Transmembrane</keyword>
<evidence type="ECO:0000256" key="7">
    <source>
        <dbReference type="SAM" id="Phobius"/>
    </source>
</evidence>
<comment type="caution">
    <text evidence="11">The sequence shown here is derived from an EMBL/GenBank/DDBJ whole genome shotgun (WGS) entry which is preliminary data.</text>
</comment>
<keyword evidence="7" id="KW-1133">Transmembrane helix</keyword>
<dbReference type="InterPro" id="IPR000700">
    <property type="entry name" value="PAS-assoc_C"/>
</dbReference>
<evidence type="ECO:0000256" key="6">
    <source>
        <dbReference type="SAM" id="Coils"/>
    </source>
</evidence>
<dbReference type="PROSITE" id="PS50112">
    <property type="entry name" value="PAS"/>
    <property type="match status" value="2"/>
</dbReference>
<evidence type="ECO:0000259" key="9">
    <source>
        <dbReference type="PROSITE" id="PS50112"/>
    </source>
</evidence>
<dbReference type="InterPro" id="IPR035965">
    <property type="entry name" value="PAS-like_dom_sf"/>
</dbReference>
<dbReference type="Pfam" id="PF02518">
    <property type="entry name" value="HATPase_c"/>
    <property type="match status" value="1"/>
</dbReference>
<feature type="coiled-coil region" evidence="6">
    <location>
        <begin position="355"/>
        <end position="411"/>
    </location>
</feature>
<dbReference type="NCBIfam" id="TIGR00229">
    <property type="entry name" value="sensory_box"/>
    <property type="match status" value="2"/>
</dbReference>
<sequence length="650" mass="73890">MNSTTRRMRSYLLPFCYLVAVLGFDTITPLGFADWLFNLMFFFVFFKRLDRTFLVVMGSVSSIFILIGLFWSPSGVPFLYVTINRFLGIMAVWVVGLWLLKYKHSQAAFTRTREAFVVSEQRLQTIFDTIAVGVLEFDSRDCLIAVNDYVCRILGYSRQELIGMPLDQLTAPEDRERTAAIRAELLEGRRYTAEYEKRYVRRDGSILWVHATVSPLHDARGAFTGVVGTIQDISIRKAAEERLAEATWLLGALSDATPEPLWVKDRESRLIFLNPATAKSIGKPVDELLGKNEFDWLADRQQAEIMIANDRRVMETGETMVVEEAMTGPQGVRQLLSTKSPLRTSTGKIIGIVGINRDITEKKRAEEELHRIKEELEVRVVERTQELEQTYEALHHEIEERLAALEELRTKERMLIQQSRLAAMGEMISNISHQWRQPLNILALIVQEMELTTMSGAATQGALSASVAKAMQIIAEMSRTIDDFRNFFSADKLLVSFTASEVIEKALSFMDSVFKQEQVRVEMSRDEDIPVKGLRNEYTQAILNILTNARDAFREREVVEPLILIRLFREEDRAVVTIRDNGGGIPEEIIDRIFEPYFTTKGPDRGTGIGLFMSKTIIEKNMGGRLTVRNSGAGAEFRVEIPFGIRNGNE</sequence>
<dbReference type="RefSeq" id="WP_214301640.1">
    <property type="nucleotide sequence ID" value="NZ_JAHDYS010000025.1"/>
</dbReference>
<evidence type="ECO:0000256" key="2">
    <source>
        <dbReference type="ARBA" id="ARBA00012438"/>
    </source>
</evidence>
<evidence type="ECO:0000313" key="11">
    <source>
        <dbReference type="EMBL" id="MBT1073554.1"/>
    </source>
</evidence>
<dbReference type="PANTHER" id="PTHR43304">
    <property type="entry name" value="PHYTOCHROME-LIKE PROTEIN CPH1"/>
    <property type="match status" value="1"/>
</dbReference>
<evidence type="ECO:0000256" key="4">
    <source>
        <dbReference type="ARBA" id="ARBA00022679"/>
    </source>
</evidence>
<dbReference type="SUPFAM" id="SSF55785">
    <property type="entry name" value="PYP-like sensor domain (PAS domain)"/>
    <property type="match status" value="2"/>
</dbReference>
<feature type="domain" description="PAS" evidence="9">
    <location>
        <begin position="119"/>
        <end position="189"/>
    </location>
</feature>
<dbReference type="PROSITE" id="PS50113">
    <property type="entry name" value="PAC"/>
    <property type="match status" value="2"/>
</dbReference>
<dbReference type="PROSITE" id="PS50109">
    <property type="entry name" value="HIS_KIN"/>
    <property type="match status" value="1"/>
</dbReference>
<keyword evidence="7" id="KW-0472">Membrane</keyword>
<gene>
    <name evidence="11" type="ORF">KJB30_17370</name>
</gene>
<accession>A0ABS5UD37</accession>
<dbReference type="Gene3D" id="1.10.287.130">
    <property type="match status" value="1"/>
</dbReference>
<dbReference type="PANTHER" id="PTHR43304:SF1">
    <property type="entry name" value="PAC DOMAIN-CONTAINING PROTEIN"/>
    <property type="match status" value="1"/>
</dbReference>
<dbReference type="CDD" id="cd00082">
    <property type="entry name" value="HisKA"/>
    <property type="match status" value="1"/>
</dbReference>
<dbReference type="SMART" id="SM00086">
    <property type="entry name" value="PAC"/>
    <property type="match status" value="2"/>
</dbReference>
<feature type="transmembrane region" description="Helical" evidence="7">
    <location>
        <begin position="52"/>
        <end position="71"/>
    </location>
</feature>
<dbReference type="CDD" id="cd00130">
    <property type="entry name" value="PAS"/>
    <property type="match status" value="2"/>
</dbReference>
<dbReference type="InterPro" id="IPR000014">
    <property type="entry name" value="PAS"/>
</dbReference>
<dbReference type="PRINTS" id="PR00344">
    <property type="entry name" value="BCTRLSENSOR"/>
</dbReference>
<keyword evidence="12" id="KW-1185">Reference proteome</keyword>
<dbReference type="InterPro" id="IPR005467">
    <property type="entry name" value="His_kinase_dom"/>
</dbReference>
<dbReference type="InterPro" id="IPR052162">
    <property type="entry name" value="Sensor_kinase/Photoreceptor"/>
</dbReference>
<dbReference type="InterPro" id="IPR013656">
    <property type="entry name" value="PAS_4"/>
</dbReference>
<feature type="transmembrane region" description="Helical" evidence="7">
    <location>
        <begin position="78"/>
        <end position="100"/>
    </location>
</feature>
<feature type="domain" description="PAC" evidence="10">
    <location>
        <begin position="193"/>
        <end position="245"/>
    </location>
</feature>
<dbReference type="InterPro" id="IPR001610">
    <property type="entry name" value="PAC"/>
</dbReference>
<comment type="catalytic activity">
    <reaction evidence="1">
        <text>ATP + protein L-histidine = ADP + protein N-phospho-L-histidine.</text>
        <dbReference type="EC" id="2.7.13.3"/>
    </reaction>
</comment>
<dbReference type="InterPro" id="IPR036890">
    <property type="entry name" value="HATPase_C_sf"/>
</dbReference>
<dbReference type="SMART" id="SM00091">
    <property type="entry name" value="PAS"/>
    <property type="match status" value="2"/>
</dbReference>
<dbReference type="InterPro" id="IPR036097">
    <property type="entry name" value="HisK_dim/P_sf"/>
</dbReference>
<dbReference type="Pfam" id="PF08448">
    <property type="entry name" value="PAS_4"/>
    <property type="match status" value="1"/>
</dbReference>
<dbReference type="SMART" id="SM00387">
    <property type="entry name" value="HATPase_c"/>
    <property type="match status" value="1"/>
</dbReference>
<dbReference type="Gene3D" id="3.30.450.20">
    <property type="entry name" value="PAS domain"/>
    <property type="match status" value="2"/>
</dbReference>
<keyword evidence="5" id="KW-0418">Kinase</keyword>
<dbReference type="InterPro" id="IPR003594">
    <property type="entry name" value="HATPase_dom"/>
</dbReference>
<keyword evidence="6" id="KW-0175">Coiled coil</keyword>
<feature type="transmembrane region" description="Helical" evidence="7">
    <location>
        <begin position="12"/>
        <end position="32"/>
    </location>
</feature>
<dbReference type="Pfam" id="PF13426">
    <property type="entry name" value="PAS_9"/>
    <property type="match status" value="1"/>
</dbReference>
<evidence type="ECO:0000256" key="3">
    <source>
        <dbReference type="ARBA" id="ARBA00022553"/>
    </source>
</evidence>
<evidence type="ECO:0000256" key="1">
    <source>
        <dbReference type="ARBA" id="ARBA00000085"/>
    </source>
</evidence>
<name>A0ABS5UD37_9BACT</name>
<organism evidence="11 12">
    <name type="scientific">Pelotalea chapellei</name>
    <dbReference type="NCBI Taxonomy" id="44671"/>
    <lineage>
        <taxon>Bacteria</taxon>
        <taxon>Pseudomonadati</taxon>
        <taxon>Thermodesulfobacteriota</taxon>
        <taxon>Desulfuromonadia</taxon>
        <taxon>Geobacterales</taxon>
        <taxon>Geobacteraceae</taxon>
        <taxon>Pelotalea</taxon>
    </lineage>
</organism>
<feature type="domain" description="PAC" evidence="10">
    <location>
        <begin position="315"/>
        <end position="371"/>
    </location>
</feature>
<dbReference type="EMBL" id="JAHDYS010000025">
    <property type="protein sequence ID" value="MBT1073554.1"/>
    <property type="molecule type" value="Genomic_DNA"/>
</dbReference>
<dbReference type="Proteomes" id="UP000784128">
    <property type="component" value="Unassembled WGS sequence"/>
</dbReference>